<name>A0ABW3QN54_9BACT</name>
<dbReference type="RefSeq" id="WP_265991505.1">
    <property type="nucleotide sequence ID" value="NZ_CP110973.1"/>
</dbReference>
<protein>
    <submittedName>
        <fullName evidence="2">Glycosyltransferase</fullName>
        <ecNumber evidence="2">2.4.-.-</ecNumber>
    </submittedName>
</protein>
<evidence type="ECO:0000313" key="2">
    <source>
        <dbReference type="EMBL" id="MFD1145336.1"/>
    </source>
</evidence>
<feature type="domain" description="Spore protein YkvP/CgeB glycosyl transferase-like" evidence="1">
    <location>
        <begin position="196"/>
        <end position="327"/>
    </location>
</feature>
<evidence type="ECO:0000313" key="3">
    <source>
        <dbReference type="Proteomes" id="UP001597116"/>
    </source>
</evidence>
<reference evidence="3" key="1">
    <citation type="journal article" date="2019" name="Int. J. Syst. Evol. Microbiol.">
        <title>The Global Catalogue of Microorganisms (GCM) 10K type strain sequencing project: providing services to taxonomists for standard genome sequencing and annotation.</title>
        <authorList>
            <consortium name="The Broad Institute Genomics Platform"/>
            <consortium name="The Broad Institute Genome Sequencing Center for Infectious Disease"/>
            <person name="Wu L."/>
            <person name="Ma J."/>
        </authorList>
    </citation>
    <scope>NUCLEOTIDE SEQUENCE [LARGE SCALE GENOMIC DNA]</scope>
    <source>
        <strain evidence="3">CCUG 55608</strain>
    </source>
</reference>
<proteinExistence type="predicted"/>
<dbReference type="EMBL" id="JBHTLP010000043">
    <property type="protein sequence ID" value="MFD1145336.1"/>
    <property type="molecule type" value="Genomic_DNA"/>
</dbReference>
<dbReference type="Proteomes" id="UP001597116">
    <property type="component" value="Unassembled WGS sequence"/>
</dbReference>
<evidence type="ECO:0000259" key="1">
    <source>
        <dbReference type="Pfam" id="PF13524"/>
    </source>
</evidence>
<keyword evidence="2" id="KW-0808">Transferase</keyword>
<dbReference type="EC" id="2.4.-.-" evidence="2"/>
<sequence>MAKIIYIGELNQGSNAYLRALSLQRIGEYVVMYDPKMVVQKDLNSPILSAIHFRSGYRFLQSKILKWVNEIVVKEKYADLVWVNSGELLGKQCLQTLQLLNCPIVLYNNDDPTGGRDGRRFDMLLKSVSYYSLCSVLREVNIEEYKALGAKKVVRVLMSYDEVIHKPFESLEDIDPKYRSEVAFIGTWMRHEKRDEFLLELIRQGVPVSIWGGRWQKSPYWKQLEPYYRGGALNGRNYVAAIQGAKICLGLLSKGNRDLHTRRSVEVPFSGGVLCAERTSEHQEMYKEGVEAVFWSDAAECAAICKRLLSDESLRERIRVAGMQRVRELGVGNEDICRKIIKVVNEDNMVLQNRSSF</sequence>
<dbReference type="Pfam" id="PF13524">
    <property type="entry name" value="Glyco_trans_1_2"/>
    <property type="match status" value="1"/>
</dbReference>
<keyword evidence="2" id="KW-0328">Glycosyltransferase</keyword>
<dbReference type="InterPro" id="IPR055259">
    <property type="entry name" value="YkvP/CgeB_Glyco_trans-like"/>
</dbReference>
<comment type="caution">
    <text evidence="2">The sequence shown here is derived from an EMBL/GenBank/DDBJ whole genome shotgun (WGS) entry which is preliminary data.</text>
</comment>
<dbReference type="SUPFAM" id="SSF53756">
    <property type="entry name" value="UDP-Glycosyltransferase/glycogen phosphorylase"/>
    <property type="match status" value="1"/>
</dbReference>
<organism evidence="2 3">
    <name type="scientific">Larkinella insperata</name>
    <dbReference type="NCBI Taxonomy" id="332158"/>
    <lineage>
        <taxon>Bacteria</taxon>
        <taxon>Pseudomonadati</taxon>
        <taxon>Bacteroidota</taxon>
        <taxon>Cytophagia</taxon>
        <taxon>Cytophagales</taxon>
        <taxon>Spirosomataceae</taxon>
        <taxon>Larkinella</taxon>
    </lineage>
</organism>
<dbReference type="GO" id="GO:0016757">
    <property type="term" value="F:glycosyltransferase activity"/>
    <property type="evidence" value="ECO:0007669"/>
    <property type="project" value="UniProtKB-KW"/>
</dbReference>
<accession>A0ABW3QN54</accession>
<gene>
    <name evidence="2" type="ORF">ACFQ4C_29690</name>
</gene>
<keyword evidence="3" id="KW-1185">Reference proteome</keyword>